<reference evidence="2 3" key="1">
    <citation type="submission" date="2023-04" db="EMBL/GenBank/DDBJ databases">
        <title>Forest soil microbial communities from Buena Vista Peninsula, Colon Province, Panama.</title>
        <authorList>
            <person name="Bouskill N."/>
        </authorList>
    </citation>
    <scope>NUCLEOTIDE SEQUENCE [LARGE SCALE GENOMIC DNA]</scope>
    <source>
        <strain evidence="2 3">GGS1</strain>
    </source>
</reference>
<gene>
    <name evidence="2" type="ORF">M2283_005089</name>
</gene>
<evidence type="ECO:0000313" key="3">
    <source>
        <dbReference type="Proteomes" id="UP001160499"/>
    </source>
</evidence>
<evidence type="ECO:0000256" key="1">
    <source>
        <dbReference type="SAM" id="MobiDB-lite"/>
    </source>
</evidence>
<evidence type="ECO:0000313" key="2">
    <source>
        <dbReference type="EMBL" id="MDH6217761.1"/>
    </source>
</evidence>
<organism evidence="2 3">
    <name type="scientific">Streptomyces pseudovenezuelae</name>
    <dbReference type="NCBI Taxonomy" id="67350"/>
    <lineage>
        <taxon>Bacteria</taxon>
        <taxon>Bacillati</taxon>
        <taxon>Actinomycetota</taxon>
        <taxon>Actinomycetes</taxon>
        <taxon>Kitasatosporales</taxon>
        <taxon>Streptomycetaceae</taxon>
        <taxon>Streptomyces</taxon>
        <taxon>Streptomyces aurantiacus group</taxon>
    </lineage>
</organism>
<name>A0ABT6LN70_9ACTN</name>
<comment type="caution">
    <text evidence="2">The sequence shown here is derived from an EMBL/GenBank/DDBJ whole genome shotgun (WGS) entry which is preliminary data.</text>
</comment>
<dbReference type="Proteomes" id="UP001160499">
    <property type="component" value="Unassembled WGS sequence"/>
</dbReference>
<feature type="region of interest" description="Disordered" evidence="1">
    <location>
        <begin position="214"/>
        <end position="235"/>
    </location>
</feature>
<dbReference type="RefSeq" id="WP_280878636.1">
    <property type="nucleotide sequence ID" value="NZ_JARXVH010000007.1"/>
</dbReference>
<protein>
    <submittedName>
        <fullName evidence="2">Uncharacterized protein</fullName>
    </submittedName>
</protein>
<keyword evidence="3" id="KW-1185">Reference proteome</keyword>
<dbReference type="EMBL" id="JARXVH010000007">
    <property type="protein sequence ID" value="MDH6217761.1"/>
    <property type="molecule type" value="Genomic_DNA"/>
</dbReference>
<sequence length="235" mass="24788">MTDPIQLTATADTLVIPPMTFVVPEDGFHALPVDASAEERATATEEFVRDLYPGGDDTLWQSTAPFYALVAEAMATAGLAYSAFGIFALDSGGVAHCSFTVAAYATDHTDPDIAAQGILAALCSDPLNDARWLDLPCGPAVASITLRELTLSPEITASGDQATLMTGQIQVHVPFPTGPFTAVFTIDTAAMDYWGEFCDMTTAILQTVSFPDPAEAPPAASAEDQFMPFAETPRS</sequence>
<accession>A0ABT6LN70</accession>
<proteinExistence type="predicted"/>
<feature type="compositionally biased region" description="Low complexity" evidence="1">
    <location>
        <begin position="214"/>
        <end position="224"/>
    </location>
</feature>